<keyword evidence="4" id="KW-0460">Magnesium</keyword>
<dbReference type="EMBL" id="QXWK01000009">
    <property type="protein sequence ID" value="NBH61174.1"/>
    <property type="molecule type" value="Genomic_DNA"/>
</dbReference>
<keyword evidence="3 4" id="KW-0949">S-adenosyl-L-methionine</keyword>
<keyword evidence="1 4" id="KW-0489">Methyltransferase</keyword>
<dbReference type="PANTHER" id="PTHR10509:SF14">
    <property type="entry name" value="CAFFEOYL-COA O-METHYLTRANSFERASE 3-RELATED"/>
    <property type="match status" value="1"/>
</dbReference>
<feature type="binding site" evidence="4">
    <location>
        <position position="38"/>
    </location>
    <ligand>
        <name>S-adenosyl-L-methionine</name>
        <dbReference type="ChEBI" id="CHEBI:59789"/>
    </ligand>
</feature>
<feature type="binding site" evidence="4">
    <location>
        <position position="162"/>
    </location>
    <ligand>
        <name>Mg(2+)</name>
        <dbReference type="ChEBI" id="CHEBI:18420"/>
    </ligand>
</feature>
<evidence type="ECO:0000256" key="1">
    <source>
        <dbReference type="ARBA" id="ARBA00022603"/>
    </source>
</evidence>
<dbReference type="GO" id="GO:0016300">
    <property type="term" value="F:tRNA (uridine) methyltransferase activity"/>
    <property type="evidence" value="ECO:0007669"/>
    <property type="project" value="UniProtKB-UniRule"/>
</dbReference>
<organism evidence="5 6">
    <name type="scientific">Anaerotruncus colihominis</name>
    <dbReference type="NCBI Taxonomy" id="169435"/>
    <lineage>
        <taxon>Bacteria</taxon>
        <taxon>Bacillati</taxon>
        <taxon>Bacillota</taxon>
        <taxon>Clostridia</taxon>
        <taxon>Eubacteriales</taxon>
        <taxon>Oscillospiraceae</taxon>
        <taxon>Anaerotruncus</taxon>
    </lineage>
</organism>
<comment type="caution">
    <text evidence="4">Lacks conserved residue(s) required for the propagation of feature annotation.</text>
</comment>
<dbReference type="Proteomes" id="UP000446866">
    <property type="component" value="Unassembled WGS sequence"/>
</dbReference>
<feature type="binding site" evidence="4">
    <location>
        <position position="135"/>
    </location>
    <ligand>
        <name>S-adenosyl-L-methionine</name>
        <dbReference type="ChEBI" id="CHEBI:59789"/>
    </ligand>
</feature>
<evidence type="ECO:0000313" key="6">
    <source>
        <dbReference type="Proteomes" id="UP000446866"/>
    </source>
</evidence>
<keyword evidence="4" id="KW-0479">Metal-binding</keyword>
<feature type="binding site" evidence="4">
    <location>
        <position position="161"/>
    </location>
    <ligand>
        <name>Mg(2+)</name>
        <dbReference type="ChEBI" id="CHEBI:18420"/>
    </ligand>
</feature>
<dbReference type="InterPro" id="IPR002935">
    <property type="entry name" value="SAM_O-MeTrfase"/>
</dbReference>
<feature type="binding site" evidence="4">
    <location>
        <position position="68"/>
    </location>
    <ligand>
        <name>S-adenosyl-L-methionine</name>
        <dbReference type="ChEBI" id="CHEBI:59789"/>
    </ligand>
</feature>
<comment type="similarity">
    <text evidence="4">Belongs to the class I-like SAM-binding methyltransferase superfamily. Cation-dependent O-methyltransferase family.</text>
</comment>
<accession>A0A845QI87</accession>
<feature type="binding site" evidence="4">
    <location>
        <position position="135"/>
    </location>
    <ligand>
        <name>Mg(2+)</name>
        <dbReference type="ChEBI" id="CHEBI:18420"/>
    </ligand>
</feature>
<dbReference type="Pfam" id="PF01596">
    <property type="entry name" value="Methyltransf_3"/>
    <property type="match status" value="1"/>
</dbReference>
<gene>
    <name evidence="4" type="primary">trmR</name>
    <name evidence="5" type="ORF">D0435_05850</name>
</gene>
<dbReference type="InterPro" id="IPR029063">
    <property type="entry name" value="SAM-dependent_MTases_sf"/>
</dbReference>
<dbReference type="GO" id="GO:0008757">
    <property type="term" value="F:S-adenosylmethionine-dependent methyltransferase activity"/>
    <property type="evidence" value="ECO:0007669"/>
    <property type="project" value="TreeGrafter"/>
</dbReference>
<dbReference type="InterPro" id="IPR050362">
    <property type="entry name" value="Cation-dep_OMT"/>
</dbReference>
<comment type="subunit">
    <text evidence="4">Homodimer.</text>
</comment>
<dbReference type="HAMAP" id="MF_02217">
    <property type="entry name" value="TrmR_methyltr"/>
    <property type="match status" value="1"/>
</dbReference>
<dbReference type="GO" id="GO:0008171">
    <property type="term" value="F:O-methyltransferase activity"/>
    <property type="evidence" value="ECO:0007669"/>
    <property type="project" value="InterPro"/>
</dbReference>
<keyword evidence="4" id="KW-0819">tRNA processing</keyword>
<reference evidence="5 6" key="1">
    <citation type="submission" date="2018-08" db="EMBL/GenBank/DDBJ databases">
        <title>Murine metabolic-syndrome-specific gut microbial biobank.</title>
        <authorList>
            <person name="Liu C."/>
        </authorList>
    </citation>
    <scope>NUCLEOTIDE SEQUENCE [LARGE SCALE GENOMIC DNA]</scope>
    <source>
        <strain evidence="5 6">28</strain>
    </source>
</reference>
<evidence type="ECO:0000313" key="5">
    <source>
        <dbReference type="EMBL" id="NBH61174.1"/>
    </source>
</evidence>
<comment type="catalytic activity">
    <reaction evidence="4">
        <text>5-hydroxyuridine(34) in tRNA + S-adenosyl-L-methionine = 5-methoxyuridine(34) in tRNA + S-adenosyl-L-homocysteine + H(+)</text>
        <dbReference type="Rhea" id="RHEA:60524"/>
        <dbReference type="Rhea" id="RHEA-COMP:13381"/>
        <dbReference type="Rhea" id="RHEA-COMP:15591"/>
        <dbReference type="ChEBI" id="CHEBI:15378"/>
        <dbReference type="ChEBI" id="CHEBI:57856"/>
        <dbReference type="ChEBI" id="CHEBI:59789"/>
        <dbReference type="ChEBI" id="CHEBI:136877"/>
        <dbReference type="ChEBI" id="CHEBI:143860"/>
    </reaction>
</comment>
<dbReference type="AlphaFoldDB" id="A0A845QI87"/>
<protein>
    <recommendedName>
        <fullName evidence="4">tRNA 5-hydroxyuridine methyltransferase</fullName>
        <ecNumber evidence="4">2.1.1.-</ecNumber>
    </recommendedName>
    <alternativeName>
        <fullName evidence="4">ho5U methyltransferase</fullName>
    </alternativeName>
</protein>
<keyword evidence="6" id="KW-1185">Reference proteome</keyword>
<dbReference type="GO" id="GO:0030488">
    <property type="term" value="P:tRNA methylation"/>
    <property type="evidence" value="ECO:0007669"/>
    <property type="project" value="UniProtKB-UniRule"/>
</dbReference>
<evidence type="ECO:0000256" key="4">
    <source>
        <dbReference type="HAMAP-Rule" id="MF_02217"/>
    </source>
</evidence>
<dbReference type="InterPro" id="IPR043675">
    <property type="entry name" value="TrmR_methyltr"/>
</dbReference>
<keyword evidence="2 4" id="KW-0808">Transferase</keyword>
<feature type="binding site" evidence="4">
    <location>
        <position position="85"/>
    </location>
    <ligand>
        <name>S-adenosyl-L-methionine</name>
        <dbReference type="ChEBI" id="CHEBI:59789"/>
    </ligand>
</feature>
<dbReference type="Gene3D" id="3.40.50.150">
    <property type="entry name" value="Vaccinia Virus protein VP39"/>
    <property type="match status" value="1"/>
</dbReference>
<dbReference type="CDD" id="cd02440">
    <property type="entry name" value="AdoMet_MTases"/>
    <property type="match status" value="1"/>
</dbReference>
<dbReference type="SUPFAM" id="SSF53335">
    <property type="entry name" value="S-adenosyl-L-methionine-dependent methyltransferases"/>
    <property type="match status" value="1"/>
</dbReference>
<evidence type="ECO:0000256" key="3">
    <source>
        <dbReference type="ARBA" id="ARBA00022691"/>
    </source>
</evidence>
<comment type="function">
    <text evidence="4">Catalyzes the methylation of 5-hydroxyuridine (ho5U) to form 5-methoxyuridine (mo5U) at position 34 in tRNAs.</text>
</comment>
<comment type="caution">
    <text evidence="5">The sequence shown here is derived from an EMBL/GenBank/DDBJ whole genome shotgun (WGS) entry which is preliminary data.</text>
</comment>
<dbReference type="PANTHER" id="PTHR10509">
    <property type="entry name" value="O-METHYLTRANSFERASE-RELATED"/>
    <property type="match status" value="1"/>
</dbReference>
<dbReference type="EC" id="2.1.1.-" evidence="4"/>
<dbReference type="GO" id="GO:0000287">
    <property type="term" value="F:magnesium ion binding"/>
    <property type="evidence" value="ECO:0007669"/>
    <property type="project" value="UniProtKB-UniRule"/>
</dbReference>
<evidence type="ECO:0000256" key="2">
    <source>
        <dbReference type="ARBA" id="ARBA00022679"/>
    </source>
</evidence>
<dbReference type="RefSeq" id="WP_160201450.1">
    <property type="nucleotide sequence ID" value="NZ_QXWK01000009.1"/>
</dbReference>
<dbReference type="PROSITE" id="PS51682">
    <property type="entry name" value="SAM_OMT_I"/>
    <property type="match status" value="1"/>
</dbReference>
<sequence>MNITNDIVTEYLTSFYRAVSEELALLREIGERDRVPIILRETEMYLNTLLSLTRPKKILEIGTAIGYSALYYAEMCPAAEIYTIEKDEAAWNAARHNISAAGKTVQIHSLFGDGQEQIEKLRDQGCCDFDFVFIDAAKSHYKRFLDAALSVCREGAVIVSDNILQKAMTASDAYDPQNKHKTNIRRMREYLTYITSDNTLQTSLLSIGDGLAVTIYRGEHE</sequence>
<name>A0A845QI87_9FIRM</name>
<proteinExistence type="inferred from homology"/>